<feature type="region of interest" description="Disordered" evidence="6">
    <location>
        <begin position="238"/>
        <end position="262"/>
    </location>
</feature>
<keyword evidence="2" id="KW-0813">Transport</keyword>
<feature type="transmembrane region" description="Helical" evidence="7">
    <location>
        <begin position="51"/>
        <end position="73"/>
    </location>
</feature>
<feature type="region of interest" description="Disordered" evidence="6">
    <location>
        <begin position="1"/>
        <end position="41"/>
    </location>
</feature>
<dbReference type="OMA" id="EACHRTI"/>
<feature type="transmembrane region" description="Helical" evidence="7">
    <location>
        <begin position="116"/>
        <end position="133"/>
    </location>
</feature>
<dbReference type="Gene3D" id="1.20.1250.20">
    <property type="entry name" value="MFS general substrate transporter like domains"/>
    <property type="match status" value="1"/>
</dbReference>
<evidence type="ECO:0000256" key="5">
    <source>
        <dbReference type="ARBA" id="ARBA00023136"/>
    </source>
</evidence>
<sequence>MSSKSRVHFRDEDEGLLASASPSIQDDDHLSGDEERQESGEVLESAGKKDIALMIFINFLSFVCFAIVLPSLWPFLKSFGVNQSWTGWAVAVNSGGTFLASPILGKWTDWRGVKEALFISLIVMIGGNIMYALSQDVWMLLASRFIVGCAAANYAPASAYLTYATHPNDRTTVMIANSAASILGFILGPAMATGLSALPAFEVSVFKGNDLTYPGWASVLLALFCLIFVPTVKNIRPRKVTPETDDSGKKSEQEGSDALNHPYLNPIAEDEHLLVLAPELDRRRGGRAEVMYHIQEDGQDEEVMEEGGQTFAMDSFSAGEGVFPAKGALDPSSLSQAHIATETNPYVKPSDASVRSLKTLAQPGLPIWTVIVVLYLQFAFYNAFTVFETIGTPYTQHAYGWSVTTNGFMFAGIGGGCIVSLVILQVGAMLFQDRTLLLVTEVLMAGGFGLLIQWPFDEYVELPRFIIGVGLASVGFSSACAVVISIFSKLLENVEQGVMMGWLSASGSLARVAGPLFSAYVLQYVGGGLVFLITASMLVVALVLTLAFFPHLKTAHKGDTSAASATTAPKATPSGSAKWRQKKSGGKIRYAGERPTAAEQSSLINSEYDDHETWD</sequence>
<feature type="domain" description="Major facilitator superfamily (MFS) profile" evidence="8">
    <location>
        <begin position="50"/>
        <end position="553"/>
    </location>
</feature>
<feature type="compositionally biased region" description="Basic and acidic residues" evidence="6">
    <location>
        <begin position="26"/>
        <end position="39"/>
    </location>
</feature>
<dbReference type="STRING" id="1257118.L8H174"/>
<feature type="transmembrane region" description="Helical" evidence="7">
    <location>
        <begin position="213"/>
        <end position="232"/>
    </location>
</feature>
<dbReference type="InterPro" id="IPR011701">
    <property type="entry name" value="MFS"/>
</dbReference>
<dbReference type="VEuPathDB" id="AmoebaDB:ACA1_367910"/>
<dbReference type="EMBL" id="KB007960">
    <property type="protein sequence ID" value="ELR18091.1"/>
    <property type="molecule type" value="Genomic_DNA"/>
</dbReference>
<organism evidence="9 10">
    <name type="scientific">Acanthamoeba castellanii (strain ATCC 30010 / Neff)</name>
    <dbReference type="NCBI Taxonomy" id="1257118"/>
    <lineage>
        <taxon>Eukaryota</taxon>
        <taxon>Amoebozoa</taxon>
        <taxon>Discosea</taxon>
        <taxon>Longamoebia</taxon>
        <taxon>Centramoebida</taxon>
        <taxon>Acanthamoebidae</taxon>
        <taxon>Acanthamoeba</taxon>
    </lineage>
</organism>
<keyword evidence="10" id="KW-1185">Reference proteome</keyword>
<dbReference type="InterPro" id="IPR051068">
    <property type="entry name" value="MFS_Domain-Containing_Protein"/>
</dbReference>
<dbReference type="PROSITE" id="PS50850">
    <property type="entry name" value="MFS"/>
    <property type="match status" value="1"/>
</dbReference>
<keyword evidence="4 7" id="KW-1133">Transmembrane helix</keyword>
<feature type="compositionally biased region" description="Low complexity" evidence="6">
    <location>
        <begin position="560"/>
        <end position="577"/>
    </location>
</feature>
<feature type="region of interest" description="Disordered" evidence="6">
    <location>
        <begin position="560"/>
        <end position="615"/>
    </location>
</feature>
<evidence type="ECO:0000256" key="6">
    <source>
        <dbReference type="SAM" id="MobiDB-lite"/>
    </source>
</evidence>
<dbReference type="RefSeq" id="XP_004340111.1">
    <property type="nucleotide sequence ID" value="XM_004340063.1"/>
</dbReference>
<evidence type="ECO:0000256" key="7">
    <source>
        <dbReference type="SAM" id="Phobius"/>
    </source>
</evidence>
<proteinExistence type="predicted"/>
<feature type="transmembrane region" description="Helical" evidence="7">
    <location>
        <begin position="85"/>
        <end position="104"/>
    </location>
</feature>
<evidence type="ECO:0000256" key="2">
    <source>
        <dbReference type="ARBA" id="ARBA00022448"/>
    </source>
</evidence>
<evidence type="ECO:0000313" key="10">
    <source>
        <dbReference type="Proteomes" id="UP000011083"/>
    </source>
</evidence>
<feature type="transmembrane region" description="Helical" evidence="7">
    <location>
        <begin position="407"/>
        <end position="424"/>
    </location>
</feature>
<gene>
    <name evidence="9" type="ORF">ACA1_367910</name>
</gene>
<dbReference type="Pfam" id="PF07690">
    <property type="entry name" value="MFS_1"/>
    <property type="match status" value="1"/>
</dbReference>
<protein>
    <submittedName>
        <fullName evidence="9">Transporter, major facilitator subfamily protein</fullName>
    </submittedName>
</protein>
<dbReference type="OrthoDB" id="370281at2759"/>
<feature type="transmembrane region" description="Helical" evidence="7">
    <location>
        <begin position="462"/>
        <end position="487"/>
    </location>
</feature>
<dbReference type="GO" id="GO:0005765">
    <property type="term" value="C:lysosomal membrane"/>
    <property type="evidence" value="ECO:0007669"/>
    <property type="project" value="TreeGrafter"/>
</dbReference>
<feature type="transmembrane region" description="Helical" evidence="7">
    <location>
        <begin position="436"/>
        <end position="456"/>
    </location>
</feature>
<evidence type="ECO:0000256" key="4">
    <source>
        <dbReference type="ARBA" id="ARBA00022989"/>
    </source>
</evidence>
<feature type="transmembrane region" description="Helical" evidence="7">
    <location>
        <begin position="528"/>
        <end position="549"/>
    </location>
</feature>
<feature type="transmembrane region" description="Helical" evidence="7">
    <location>
        <begin position="145"/>
        <end position="163"/>
    </location>
</feature>
<evidence type="ECO:0000256" key="1">
    <source>
        <dbReference type="ARBA" id="ARBA00004127"/>
    </source>
</evidence>
<accession>L8H174</accession>
<comment type="subcellular location">
    <subcellularLocation>
        <location evidence="1">Endomembrane system</location>
        <topology evidence="1">Multi-pass membrane protein</topology>
    </subcellularLocation>
</comment>
<dbReference type="InterPro" id="IPR020846">
    <property type="entry name" value="MFS_dom"/>
</dbReference>
<evidence type="ECO:0000256" key="3">
    <source>
        <dbReference type="ARBA" id="ARBA00022692"/>
    </source>
</evidence>
<feature type="transmembrane region" description="Helical" evidence="7">
    <location>
        <begin position="365"/>
        <end position="387"/>
    </location>
</feature>
<dbReference type="SUPFAM" id="SSF103473">
    <property type="entry name" value="MFS general substrate transporter"/>
    <property type="match status" value="1"/>
</dbReference>
<dbReference type="KEGG" id="acan:ACA1_367910"/>
<evidence type="ECO:0000259" key="8">
    <source>
        <dbReference type="PROSITE" id="PS50850"/>
    </source>
</evidence>
<keyword evidence="5 7" id="KW-0472">Membrane</keyword>
<feature type="transmembrane region" description="Helical" evidence="7">
    <location>
        <begin position="175"/>
        <end position="201"/>
    </location>
</feature>
<evidence type="ECO:0000313" key="9">
    <source>
        <dbReference type="EMBL" id="ELR18091.1"/>
    </source>
</evidence>
<dbReference type="Proteomes" id="UP000011083">
    <property type="component" value="Unassembled WGS sequence"/>
</dbReference>
<dbReference type="InterPro" id="IPR036259">
    <property type="entry name" value="MFS_trans_sf"/>
</dbReference>
<dbReference type="PANTHER" id="PTHR23510">
    <property type="entry name" value="INNER MEMBRANE TRANSPORT PROTEIN YAJR"/>
    <property type="match status" value="1"/>
</dbReference>
<feature type="transmembrane region" description="Helical" evidence="7">
    <location>
        <begin position="499"/>
        <end position="522"/>
    </location>
</feature>
<feature type="compositionally biased region" description="Basic and acidic residues" evidence="6">
    <location>
        <begin position="240"/>
        <end position="253"/>
    </location>
</feature>
<dbReference type="PANTHER" id="PTHR23510:SF3">
    <property type="entry name" value="MAJOR FACILITATOR SUPERFAMILY DOMAIN-CONTAINING PROTEIN 8"/>
    <property type="match status" value="1"/>
</dbReference>
<name>L8H174_ACACF</name>
<keyword evidence="3 7" id="KW-0812">Transmembrane</keyword>
<dbReference type="GeneID" id="14918991"/>
<dbReference type="GO" id="GO:0022857">
    <property type="term" value="F:transmembrane transporter activity"/>
    <property type="evidence" value="ECO:0007669"/>
    <property type="project" value="InterPro"/>
</dbReference>
<reference evidence="9 10" key="1">
    <citation type="journal article" date="2013" name="Genome Biol.">
        <title>Genome of Acanthamoeba castellanii highlights extensive lateral gene transfer and early evolution of tyrosine kinase signaling.</title>
        <authorList>
            <person name="Clarke M."/>
            <person name="Lohan A.J."/>
            <person name="Liu B."/>
            <person name="Lagkouvardos I."/>
            <person name="Roy S."/>
            <person name="Zafar N."/>
            <person name="Bertelli C."/>
            <person name="Schilde C."/>
            <person name="Kianianmomeni A."/>
            <person name="Burglin T.R."/>
            <person name="Frech C."/>
            <person name="Turcotte B."/>
            <person name="Kopec K.O."/>
            <person name="Synnott J.M."/>
            <person name="Choo C."/>
            <person name="Paponov I."/>
            <person name="Finkler A."/>
            <person name="Soon Heng Tan C."/>
            <person name="Hutchins A.P."/>
            <person name="Weinmeier T."/>
            <person name="Rattei T."/>
            <person name="Chu J.S."/>
            <person name="Gimenez G."/>
            <person name="Irimia M."/>
            <person name="Rigden D.J."/>
            <person name="Fitzpatrick D.A."/>
            <person name="Lorenzo-Morales J."/>
            <person name="Bateman A."/>
            <person name="Chiu C.H."/>
            <person name="Tang P."/>
            <person name="Hegemann P."/>
            <person name="Fromm H."/>
            <person name="Raoult D."/>
            <person name="Greub G."/>
            <person name="Miranda-Saavedra D."/>
            <person name="Chen N."/>
            <person name="Nash P."/>
            <person name="Ginger M.L."/>
            <person name="Horn M."/>
            <person name="Schaap P."/>
            <person name="Caler L."/>
            <person name="Loftus B."/>
        </authorList>
    </citation>
    <scope>NUCLEOTIDE SEQUENCE [LARGE SCALE GENOMIC DNA]</scope>
    <source>
        <strain evidence="9 10">Neff</strain>
    </source>
</reference>
<dbReference type="GO" id="GO:0012505">
    <property type="term" value="C:endomembrane system"/>
    <property type="evidence" value="ECO:0007669"/>
    <property type="project" value="UniProtKB-SubCell"/>
</dbReference>
<dbReference type="AlphaFoldDB" id="L8H174"/>